<dbReference type="InterPro" id="IPR004567">
    <property type="entry name" value="Type_II_PanK"/>
</dbReference>
<evidence type="ECO:0000256" key="20">
    <source>
        <dbReference type="ARBA" id="ARBA00061149"/>
    </source>
</evidence>
<evidence type="ECO:0000256" key="8">
    <source>
        <dbReference type="ARBA" id="ARBA00022723"/>
    </source>
</evidence>
<dbReference type="GO" id="GO:0005634">
    <property type="term" value="C:nucleus"/>
    <property type="evidence" value="ECO:0007669"/>
    <property type="project" value="TreeGrafter"/>
</dbReference>
<comment type="catalytic activity">
    <reaction evidence="18">
        <text>(R)-pantothenate + ATP = (R)-4'-phosphopantothenate + ADP + H(+)</text>
        <dbReference type="Rhea" id="RHEA:16373"/>
        <dbReference type="ChEBI" id="CHEBI:10986"/>
        <dbReference type="ChEBI" id="CHEBI:15378"/>
        <dbReference type="ChEBI" id="CHEBI:29032"/>
        <dbReference type="ChEBI" id="CHEBI:30616"/>
        <dbReference type="ChEBI" id="CHEBI:456216"/>
        <dbReference type="EC" id="2.7.1.33"/>
    </reaction>
    <physiologicalReaction direction="left-to-right" evidence="18">
        <dbReference type="Rhea" id="RHEA:16374"/>
    </physiologicalReaction>
</comment>
<evidence type="ECO:0000256" key="14">
    <source>
        <dbReference type="ARBA" id="ARBA00023211"/>
    </source>
</evidence>
<evidence type="ECO:0000256" key="19">
    <source>
        <dbReference type="ARBA" id="ARBA00058977"/>
    </source>
</evidence>
<comment type="catalytic activity">
    <reaction evidence="15">
        <text>(R)-4'-phosphopantetheine + H2O = (R)-pantetheine + phosphate</text>
        <dbReference type="Rhea" id="RHEA:68328"/>
        <dbReference type="ChEBI" id="CHEBI:15377"/>
        <dbReference type="ChEBI" id="CHEBI:16753"/>
        <dbReference type="ChEBI" id="CHEBI:43474"/>
        <dbReference type="ChEBI" id="CHEBI:61723"/>
    </reaction>
    <physiologicalReaction direction="left-to-right" evidence="15">
        <dbReference type="Rhea" id="RHEA:68329"/>
    </physiologicalReaction>
</comment>
<evidence type="ECO:0000256" key="13">
    <source>
        <dbReference type="ARBA" id="ARBA00022993"/>
    </source>
</evidence>
<evidence type="ECO:0000256" key="10">
    <source>
        <dbReference type="ARBA" id="ARBA00022777"/>
    </source>
</evidence>
<dbReference type="SUPFAM" id="SSF111321">
    <property type="entry name" value="AF1104-like"/>
    <property type="match status" value="1"/>
</dbReference>
<dbReference type="InterPro" id="IPR015844">
    <property type="entry name" value="PanK_long"/>
</dbReference>
<evidence type="ECO:0000256" key="22">
    <source>
        <dbReference type="PIRNR" id="PIRNR036939"/>
    </source>
</evidence>
<comment type="catalytic activity">
    <reaction evidence="16">
        <text>(R)-4'-phosphopantetheine sulfonate + H2O = (R)-pantetheine sulfonate + phosphate</text>
        <dbReference type="Rhea" id="RHEA:68336"/>
        <dbReference type="ChEBI" id="CHEBI:15377"/>
        <dbReference type="ChEBI" id="CHEBI:43474"/>
        <dbReference type="ChEBI" id="CHEBI:177300"/>
        <dbReference type="ChEBI" id="CHEBI:177301"/>
    </reaction>
    <physiologicalReaction direction="left-to-right" evidence="16">
        <dbReference type="Rhea" id="RHEA:68337"/>
    </physiologicalReaction>
</comment>
<keyword evidence="9 22" id="KW-0547">Nucleotide-binding</keyword>
<evidence type="ECO:0000256" key="3">
    <source>
        <dbReference type="ARBA" id="ARBA00005225"/>
    </source>
</evidence>
<dbReference type="Gene3D" id="3.30.420.510">
    <property type="match status" value="1"/>
</dbReference>
<dbReference type="InterPro" id="IPR002791">
    <property type="entry name" value="ARMT1-like_metal-bd"/>
</dbReference>
<evidence type="ECO:0000256" key="17">
    <source>
        <dbReference type="ARBA" id="ARBA00050986"/>
    </source>
</evidence>
<name>A0AAD7KTR5_QUISA</name>
<evidence type="ECO:0000256" key="21">
    <source>
        <dbReference type="ARBA" id="ARBA00068274"/>
    </source>
</evidence>
<dbReference type="GO" id="GO:0015937">
    <property type="term" value="P:coenzyme A biosynthetic process"/>
    <property type="evidence" value="ECO:0007669"/>
    <property type="project" value="UniProtKB-UniRule"/>
</dbReference>
<dbReference type="EMBL" id="JARAOO010000013">
    <property type="protein sequence ID" value="KAJ7945864.1"/>
    <property type="molecule type" value="Genomic_DNA"/>
</dbReference>
<dbReference type="Gene3D" id="1.20.1700.10">
    <property type="entry name" value="AF1104-like"/>
    <property type="match status" value="1"/>
</dbReference>
<dbReference type="PANTHER" id="PTHR12280:SF20">
    <property type="entry name" value="4'-PHOSPHOPANTETHEINE PHOSPHATASE"/>
    <property type="match status" value="1"/>
</dbReference>
<protein>
    <recommendedName>
        <fullName evidence="21 22">Pantothenate kinase 2</fullName>
        <ecNumber evidence="5 22">2.7.1.33</ecNumber>
    </recommendedName>
</protein>
<evidence type="ECO:0000313" key="24">
    <source>
        <dbReference type="EMBL" id="KAJ7945864.1"/>
    </source>
</evidence>
<sequence>MKERLGISNGNRRSYPILGGRLHFVKFETSKITECLDFIYSKQLHRGGMESHYHNSPANGNAIIKATGGGAYKFADLFKEKLGVSLDKEDEMDCLVAGANFLLKAIRHEAFTHMEGHKEFFQIDHNDLFPYLLVNIGSGVSMIKVDGDGKFQRVSGTNVGGGTYWGLGRLLTKCKSFDELLELSQKGDNSAVDMLVGDIYGSMDYSKIGLSASTIASSFGKAISENKELEDYRPEDISLSLLRMISYNIGQISYLTALQFGLKRIFFGGFFIRGHAYTMDSISFAIQFWSKGEAQAMFLRHEGFLGALGAFLSYEKHGLDDLMAHQLVERFPMGAPYTGGEIHGPPLGDLNEKISWMEKFVQKGTEITAPVPMIPPGTTGLGGFEVPLSKGGTLRSDASSLNVGVLHLVPTLEVFPLLADPKAYEPNTIDLSDHSELEHWFTILSGHLPDLVDKAVASEGGSEDAKRRGDAFARAFSAHLARLMEDPAAYGKLGLANLLELREECLREFQFVDAYRSIKQRENEASLAVLPDLLMEIDCMDEETRLLTLIEGVLAANIFDWGSRACVDLYHKGTIIEIYRMSRNKMRRPWRVDDFDVFKERMLGTGDKKPPPHRRALLFVDNSGADIVLGMLPLARELLRRGTEVVLVANSLPALNDVTAMELPDIVAEAAKHCDILRGAAEAGGLLVDAMINTFDGSKNISPLVPLMVVENGCGSPCIDFRQVSSELAAAAKDADLIILEGMGRALHTNLNARFKCDALKLAMVKNQRLAEKLVKGNIYDCVCKYEPAN</sequence>
<dbReference type="Pfam" id="PF03630">
    <property type="entry name" value="Fumble"/>
    <property type="match status" value="1"/>
</dbReference>
<dbReference type="EC" id="2.7.1.33" evidence="5 22"/>
<dbReference type="InterPro" id="IPR036075">
    <property type="entry name" value="ARMT-1-like_metal-bd_sf"/>
</dbReference>
<evidence type="ECO:0000256" key="9">
    <source>
        <dbReference type="ARBA" id="ARBA00022741"/>
    </source>
</evidence>
<evidence type="ECO:0000256" key="5">
    <source>
        <dbReference type="ARBA" id="ARBA00012102"/>
    </source>
</evidence>
<dbReference type="Pfam" id="PF01937">
    <property type="entry name" value="ARMT1-like_dom"/>
    <property type="match status" value="1"/>
</dbReference>
<dbReference type="PIRSF" id="PIRSF036939">
    <property type="entry name" value="PanK_long"/>
    <property type="match status" value="1"/>
</dbReference>
<evidence type="ECO:0000256" key="2">
    <source>
        <dbReference type="ARBA" id="ARBA00001967"/>
    </source>
</evidence>
<dbReference type="Proteomes" id="UP001163823">
    <property type="component" value="Chromosome 13"/>
</dbReference>
<evidence type="ECO:0000256" key="1">
    <source>
        <dbReference type="ARBA" id="ARBA00001936"/>
    </source>
</evidence>
<keyword evidence="8" id="KW-0479">Metal-binding</keyword>
<evidence type="ECO:0000256" key="6">
    <source>
        <dbReference type="ARBA" id="ARBA00022596"/>
    </source>
</evidence>
<dbReference type="Gene3D" id="3.40.50.10880">
    <property type="entry name" value="Uncharacterised protein PF01937, DUF89, domain 3"/>
    <property type="match status" value="1"/>
</dbReference>
<dbReference type="GO" id="GO:0005829">
    <property type="term" value="C:cytosol"/>
    <property type="evidence" value="ECO:0007669"/>
    <property type="project" value="TreeGrafter"/>
</dbReference>
<dbReference type="NCBIfam" id="TIGR00555">
    <property type="entry name" value="panK_eukar"/>
    <property type="match status" value="1"/>
</dbReference>
<dbReference type="FunFam" id="3.30.420.510:FF:000003">
    <property type="entry name" value="Pantothenate kinase 2"/>
    <property type="match status" value="1"/>
</dbReference>
<dbReference type="CDD" id="cd24123">
    <property type="entry name" value="ASKHA_NBD_PanK-II_Pank4"/>
    <property type="match status" value="1"/>
</dbReference>
<comment type="similarity">
    <text evidence="20">In the C-terminal section; belongs to the damage-control phosphatase family. Phosphopantetheine phosphatase II subfamily.</text>
</comment>
<comment type="cofactor">
    <cofactor evidence="1">
        <name>Mn(2+)</name>
        <dbReference type="ChEBI" id="CHEBI:29035"/>
    </cofactor>
</comment>
<dbReference type="GO" id="GO:0046872">
    <property type="term" value="F:metal ion binding"/>
    <property type="evidence" value="ECO:0007669"/>
    <property type="project" value="UniProtKB-KW"/>
</dbReference>
<evidence type="ECO:0000256" key="15">
    <source>
        <dbReference type="ARBA" id="ARBA00029312"/>
    </source>
</evidence>
<keyword evidence="6" id="KW-0533">Nickel</keyword>
<evidence type="ECO:0000256" key="12">
    <source>
        <dbReference type="ARBA" id="ARBA00022840"/>
    </source>
</evidence>
<dbReference type="FunFam" id="3.30.420.40:FF:000273">
    <property type="entry name" value="Pantothenate kinase 2"/>
    <property type="match status" value="1"/>
</dbReference>
<dbReference type="SUPFAM" id="SSF53067">
    <property type="entry name" value="Actin-like ATPase domain"/>
    <property type="match status" value="2"/>
</dbReference>
<feature type="domain" description="Damage-control phosphatase ARMT1-like metal-binding" evidence="23">
    <location>
        <begin position="464"/>
        <end position="774"/>
    </location>
</feature>
<reference evidence="24" key="1">
    <citation type="journal article" date="2023" name="Science">
        <title>Elucidation of the pathway for biosynthesis of saponin adjuvants from the soapbark tree.</title>
        <authorList>
            <person name="Reed J."/>
            <person name="Orme A."/>
            <person name="El-Demerdash A."/>
            <person name="Owen C."/>
            <person name="Martin L.B.B."/>
            <person name="Misra R.C."/>
            <person name="Kikuchi S."/>
            <person name="Rejzek M."/>
            <person name="Martin A.C."/>
            <person name="Harkess A."/>
            <person name="Leebens-Mack J."/>
            <person name="Louveau T."/>
            <person name="Stephenson M.J."/>
            <person name="Osbourn A."/>
        </authorList>
    </citation>
    <scope>NUCLEOTIDE SEQUENCE</scope>
    <source>
        <strain evidence="24">S10</strain>
    </source>
</reference>
<organism evidence="24 25">
    <name type="scientific">Quillaja saponaria</name>
    <name type="common">Soap bark tree</name>
    <dbReference type="NCBI Taxonomy" id="32244"/>
    <lineage>
        <taxon>Eukaryota</taxon>
        <taxon>Viridiplantae</taxon>
        <taxon>Streptophyta</taxon>
        <taxon>Embryophyta</taxon>
        <taxon>Tracheophyta</taxon>
        <taxon>Spermatophyta</taxon>
        <taxon>Magnoliopsida</taxon>
        <taxon>eudicotyledons</taxon>
        <taxon>Gunneridae</taxon>
        <taxon>Pentapetalae</taxon>
        <taxon>rosids</taxon>
        <taxon>fabids</taxon>
        <taxon>Fabales</taxon>
        <taxon>Quillajaceae</taxon>
        <taxon>Quillaja</taxon>
    </lineage>
</organism>
<gene>
    <name evidence="24" type="ORF">O6P43_030867</name>
</gene>
<dbReference type="FunFam" id="1.20.1700.10:FF:000002">
    <property type="entry name" value="Pantothenate kinase 2"/>
    <property type="match status" value="1"/>
</dbReference>
<keyword evidence="13 22" id="KW-0173">Coenzyme A biosynthesis</keyword>
<comment type="similarity">
    <text evidence="4">In the N-terminal section; belongs to the type II pantothenate kinase family.</text>
</comment>
<keyword evidence="12 22" id="KW-0067">ATP-binding</keyword>
<dbReference type="GO" id="GO:0016787">
    <property type="term" value="F:hydrolase activity"/>
    <property type="evidence" value="ECO:0007669"/>
    <property type="project" value="UniProtKB-KW"/>
</dbReference>
<dbReference type="GO" id="GO:0004594">
    <property type="term" value="F:pantothenate kinase activity"/>
    <property type="evidence" value="ECO:0007669"/>
    <property type="project" value="UniProtKB-UniRule"/>
</dbReference>
<evidence type="ECO:0000256" key="16">
    <source>
        <dbReference type="ARBA" id="ARBA00029319"/>
    </source>
</evidence>
<evidence type="ECO:0000313" key="25">
    <source>
        <dbReference type="Proteomes" id="UP001163823"/>
    </source>
</evidence>
<dbReference type="InterPro" id="IPR043129">
    <property type="entry name" value="ATPase_NBD"/>
</dbReference>
<comment type="pathway">
    <text evidence="3 22">Cofactor biosynthesis; coenzyme A biosynthesis; CoA from (R)-pantothenate: step 1/5.</text>
</comment>
<keyword evidence="14" id="KW-0464">Manganese</keyword>
<comment type="catalytic activity">
    <reaction evidence="17">
        <text>(R)-4'-phosphopantothenate + H2O = (R)-pantothenate + phosphate</text>
        <dbReference type="Rhea" id="RHEA:68332"/>
        <dbReference type="ChEBI" id="CHEBI:10986"/>
        <dbReference type="ChEBI" id="CHEBI:15377"/>
        <dbReference type="ChEBI" id="CHEBI:29032"/>
        <dbReference type="ChEBI" id="CHEBI:43474"/>
    </reaction>
    <physiologicalReaction direction="left-to-right" evidence="17">
        <dbReference type="Rhea" id="RHEA:68333"/>
    </physiologicalReaction>
</comment>
<dbReference type="GO" id="GO:0005524">
    <property type="term" value="F:ATP binding"/>
    <property type="evidence" value="ECO:0007669"/>
    <property type="project" value="UniProtKB-UniRule"/>
</dbReference>
<keyword evidence="11" id="KW-0378">Hydrolase</keyword>
<comment type="caution">
    <text evidence="24">The sequence shown here is derived from an EMBL/GenBank/DDBJ whole genome shotgun (WGS) entry which is preliminary data.</text>
</comment>
<evidence type="ECO:0000256" key="4">
    <source>
        <dbReference type="ARBA" id="ARBA00005538"/>
    </source>
</evidence>
<dbReference type="KEGG" id="qsa:O6P43_030867"/>
<dbReference type="Gene3D" id="3.30.420.40">
    <property type="match status" value="1"/>
</dbReference>
<dbReference type="AlphaFoldDB" id="A0AAD7KTR5"/>
<accession>A0AAD7KTR5</accession>
<evidence type="ECO:0000259" key="23">
    <source>
        <dbReference type="Pfam" id="PF01937"/>
    </source>
</evidence>
<evidence type="ECO:0000256" key="18">
    <source>
        <dbReference type="ARBA" id="ARBA00051980"/>
    </source>
</evidence>
<evidence type="ECO:0000256" key="7">
    <source>
        <dbReference type="ARBA" id="ARBA00022679"/>
    </source>
</evidence>
<keyword evidence="7 22" id="KW-0808">Transferase</keyword>
<keyword evidence="10 22" id="KW-0418">Kinase</keyword>
<comment type="similarity">
    <text evidence="22">Belongs to the type II pantothenate kinase family.</text>
</comment>
<dbReference type="PANTHER" id="PTHR12280">
    <property type="entry name" value="PANTOTHENATE KINASE"/>
    <property type="match status" value="1"/>
</dbReference>
<comment type="cofactor">
    <cofactor evidence="2">
        <name>Ni(2+)</name>
        <dbReference type="ChEBI" id="CHEBI:49786"/>
    </cofactor>
</comment>
<evidence type="ECO:0000256" key="11">
    <source>
        <dbReference type="ARBA" id="ARBA00022801"/>
    </source>
</evidence>
<keyword evidence="25" id="KW-1185">Reference proteome</keyword>
<dbReference type="InterPro" id="IPR035073">
    <property type="entry name" value="At2g17340_3_helix_bundle"/>
</dbReference>
<comment type="function">
    <text evidence="19">Catalyzes the phosphorylation of pantothenate the first step in CoA biosynthesis. May play a role in the physiological regulation of the intracellular CoA concentration. Functionally redudant with PANK1. The phosphatase activity shows preference for normal or oxidatively damaged intermediates of 4'-phosphopantetheine, which provides strong indirect evidence that the phosphatase activity pre-empts damage in the CoA pathway. Hydrolyzing excess 4'-phosphopantetheine could constitute a directed overflow mechanism to prevent its oxidation to the S-sulfonate, sulfonate, or other forms. Hydrolyzing 4'-phosphopantetheine sulfonate or S-sulfonate would forestall their conversion to inactive forms of CoA and acyl carrier protein.</text>
</comment>
<proteinExistence type="inferred from homology"/>